<reference evidence="2 3" key="1">
    <citation type="submission" date="2018-08" db="EMBL/GenBank/DDBJ databases">
        <authorList>
            <person name="Laetsch R D."/>
            <person name="Stevens L."/>
            <person name="Kumar S."/>
            <person name="Blaxter L. M."/>
        </authorList>
    </citation>
    <scope>NUCLEOTIDE SEQUENCE [LARGE SCALE GENOMIC DNA]</scope>
</reference>
<dbReference type="GO" id="GO:0051056">
    <property type="term" value="P:regulation of small GTPase mediated signal transduction"/>
    <property type="evidence" value="ECO:0007669"/>
    <property type="project" value="InterPro"/>
</dbReference>
<evidence type="ECO:0000313" key="2">
    <source>
        <dbReference type="EMBL" id="VBB26477.1"/>
    </source>
</evidence>
<feature type="region of interest" description="Disordered" evidence="1">
    <location>
        <begin position="285"/>
        <end position="332"/>
    </location>
</feature>
<dbReference type="InterPro" id="IPR039930">
    <property type="entry name" value="RALGAPB"/>
</dbReference>
<evidence type="ECO:0008006" key="4">
    <source>
        <dbReference type="Google" id="ProtNLM"/>
    </source>
</evidence>
<name>A0A498S902_ACAVI</name>
<dbReference type="STRING" id="6277.A0A498S902"/>
<dbReference type="EMBL" id="UPTC01000108">
    <property type="protein sequence ID" value="VBB26477.1"/>
    <property type="molecule type" value="Genomic_DNA"/>
</dbReference>
<dbReference type="GO" id="GO:0005096">
    <property type="term" value="F:GTPase activator activity"/>
    <property type="evidence" value="ECO:0007669"/>
    <property type="project" value="InterPro"/>
</dbReference>
<dbReference type="PANTHER" id="PTHR21344:SF1">
    <property type="entry name" value="RAL GTPASE-ACTIVATING PROTEIN SUBUNIT BETA"/>
    <property type="match status" value="1"/>
</dbReference>
<dbReference type="PANTHER" id="PTHR21344">
    <property type="entry name" value="RAL GTPASE-ACTIVATING PROTEIN SUBUNIT BETA"/>
    <property type="match status" value="1"/>
</dbReference>
<feature type="region of interest" description="Disordered" evidence="1">
    <location>
        <begin position="1112"/>
        <end position="1167"/>
    </location>
</feature>
<evidence type="ECO:0000256" key="1">
    <source>
        <dbReference type="SAM" id="MobiDB-lite"/>
    </source>
</evidence>
<sequence>MFRTIHLLRGKVLADEQVKLFVSNSKKTTENNGTLPVLHVCWFQLMHMIGNPASIISFEPRTSRALPSNVLSAMMTTDGAMSSDGNPLVEKFDEELTEFTINSLKRCFFMTSAAVMKLVDVFYGDSRVVIDFRESDDLMRLWSDLNRSVYEDWLKHQQRFPRSSSNSVGATGDNETLAAAQSAMATGGGSGGGFKNALGVPGVSKSRATSERSLATSITVSSPVVEEILLEIPKPNSAQFVWHYLQSNKVYKPYLGEHQPKVARMLDTFMDWLVQSSLVRPLRSPADDAASQCSMSSAGAEETPYLDERMTAASSTENNGGGVSGVIPSTNESSVSRRSFAHSMTSSGGAHSGLSHSIEWPEVDGVSAGRAAALGALCRIMCSKKSKETITDSQLAQFYKVVYEALLEKDRLMLCALIYFGGGIFHLALKSVEILLPQFVHALEMIYTESIKLRLHPSIDEVQMRRACLNALSSIISWPTTFGNMLISDLSSPHSSTDESSFTYIEVRPRMHRILITALRNEVDPMNLFLTLTMCTILCEESCLYDMHMIQGKSMKEKSEWENVPYSQEECCASIVRSIVSAVCDNLCKPQWSSELSVCLAALDYLNALSVMHQSILFCGNDMSTGFLVVTSLCRFIDTQLMKPPPLHSKDLHSSVVAAYFSLSVWLCAAPLLLETESCLTTVAETIEFGLTGGKNLPPSERKAASKRVDDAAENLLYMIFSALGHGKQNDIEDEKKLLYKFGSQAIDTTKFRYFLIRQQTLLSIHEATKLSAISNGFPSVFLVLRTPYHAAYTFFVQLQPWAATRTDKVTDDKESEHLQNGVRISMDSKNTVKFFHIPSEFEKSHCKLDSVIPPLQPTPDTDHVIAELTDIRKRMSQGESCLRSSDDRNVWLREPLSKELSKLARPTEPPANCSAGRILLYDLGLISEESYKSGDILLLDSSNPDFYHDLHQMVDRSPTKLLQTVRLFYVRDGQRSAMDILANAMNLQNTSNLFCSLLAELGEGVEVETHPHWTGDWTTAFSAERKPKEAEQNLDNYIIDGFTHCLWWTDPHIEIAFTTPTERVLARKQQASSADCDLLASCGANVSIISSDECSDSDHAVKLQRDFGGRALSHSSSDERSAGQTSGNSSGRSNKLLSETLLPPHKKSYSGIDSGSETKENGSERITFVKRNSDQRVYVIFLERIEDMHYFPYEEMFPMTSDDSLCSKENNARPDLIMIFVSEVEGQLVRINVIGDWTKCGLPGPLVDGCLVSSSALPTLLKHTIISIARRRTVELENYQLVASKRRRTIQEFAQKYAIKKSYCDFVELLLNE</sequence>
<gene>
    <name evidence="2" type="ORF">NAV_LOCUS1307</name>
</gene>
<dbReference type="SUPFAM" id="SSF111347">
    <property type="entry name" value="Rap/Ran-GAP"/>
    <property type="match status" value="1"/>
</dbReference>
<dbReference type="Proteomes" id="UP000276991">
    <property type="component" value="Unassembled WGS sequence"/>
</dbReference>
<dbReference type="InterPro" id="IPR035974">
    <property type="entry name" value="Rap/Ran-GAP_sf"/>
</dbReference>
<proteinExistence type="predicted"/>
<evidence type="ECO:0000313" key="3">
    <source>
        <dbReference type="Proteomes" id="UP000276991"/>
    </source>
</evidence>
<keyword evidence="3" id="KW-1185">Reference proteome</keyword>
<accession>A0A498S902</accession>
<dbReference type="OrthoDB" id="10009983at2759"/>
<feature type="compositionally biased region" description="Polar residues" evidence="1">
    <location>
        <begin position="1123"/>
        <end position="1138"/>
    </location>
</feature>
<organism evidence="2 3">
    <name type="scientific">Acanthocheilonema viteae</name>
    <name type="common">Filarial nematode worm</name>
    <name type="synonym">Dipetalonema viteae</name>
    <dbReference type="NCBI Taxonomy" id="6277"/>
    <lineage>
        <taxon>Eukaryota</taxon>
        <taxon>Metazoa</taxon>
        <taxon>Ecdysozoa</taxon>
        <taxon>Nematoda</taxon>
        <taxon>Chromadorea</taxon>
        <taxon>Rhabditida</taxon>
        <taxon>Spirurina</taxon>
        <taxon>Spiruromorpha</taxon>
        <taxon>Filarioidea</taxon>
        <taxon>Onchocercidae</taxon>
        <taxon>Acanthocheilonema</taxon>
    </lineage>
</organism>
<protein>
    <recommendedName>
        <fullName evidence="4">Rap-GAP domain-containing protein</fullName>
    </recommendedName>
</protein>